<proteinExistence type="predicted"/>
<accession>A0A370B887</accession>
<dbReference type="AlphaFoldDB" id="A0A370B887"/>
<protein>
    <submittedName>
        <fullName evidence="2">Uncharacterized protein</fullName>
    </submittedName>
</protein>
<dbReference type="Proteomes" id="UP000253741">
    <property type="component" value="Unassembled WGS sequence"/>
</dbReference>
<name>A0A370B887_9ACTN</name>
<comment type="caution">
    <text evidence="2">The sequence shown here is derived from an EMBL/GenBank/DDBJ whole genome shotgun (WGS) entry which is preliminary data.</text>
</comment>
<evidence type="ECO:0000313" key="3">
    <source>
        <dbReference type="Proteomes" id="UP000253741"/>
    </source>
</evidence>
<evidence type="ECO:0000256" key="1">
    <source>
        <dbReference type="SAM" id="MobiDB-lite"/>
    </source>
</evidence>
<evidence type="ECO:0000313" key="2">
    <source>
        <dbReference type="EMBL" id="RDG36043.1"/>
    </source>
</evidence>
<feature type="compositionally biased region" description="Basic and acidic residues" evidence="1">
    <location>
        <begin position="94"/>
        <end position="107"/>
    </location>
</feature>
<organism evidence="2 3">
    <name type="scientific">Streptomyces corynorhini</name>
    <dbReference type="NCBI Taxonomy" id="2282652"/>
    <lineage>
        <taxon>Bacteria</taxon>
        <taxon>Bacillati</taxon>
        <taxon>Actinomycetota</taxon>
        <taxon>Actinomycetes</taxon>
        <taxon>Kitasatosporales</taxon>
        <taxon>Streptomycetaceae</taxon>
        <taxon>Streptomyces</taxon>
    </lineage>
</organism>
<reference evidence="2 3" key="1">
    <citation type="submission" date="2018-07" db="EMBL/GenBank/DDBJ databases">
        <title>Streptomyces species from bats.</title>
        <authorList>
            <person name="Dunlap C."/>
        </authorList>
    </citation>
    <scope>NUCLEOTIDE SEQUENCE [LARGE SCALE GENOMIC DNA]</scope>
    <source>
        <strain evidence="2 3">AC230</strain>
    </source>
</reference>
<dbReference type="EMBL" id="QQNA01000181">
    <property type="protein sequence ID" value="RDG36043.1"/>
    <property type="molecule type" value="Genomic_DNA"/>
</dbReference>
<gene>
    <name evidence="2" type="ORF">DVH02_22160</name>
</gene>
<sequence>MAWDEWERLKADAADRKSAQMRLNQLPANAGGDTDVNGQMYLVVHDDHLGELGSMAYALRERIRVDGDHARPTAARSPRPSATVRYAWGGGRSRGADRSGAVRDRRAGRPAQRRLPRDLRERA</sequence>
<keyword evidence="3" id="KW-1185">Reference proteome</keyword>
<feature type="region of interest" description="Disordered" evidence="1">
    <location>
        <begin position="69"/>
        <end position="123"/>
    </location>
</feature>